<dbReference type="Proteomes" id="UP000269774">
    <property type="component" value="Unassembled WGS sequence"/>
</dbReference>
<name>A0A3M2HSL9_9GAMM</name>
<dbReference type="OrthoDB" id="6892976at2"/>
<dbReference type="EMBL" id="RFFM01000002">
    <property type="protein sequence ID" value="RMH90660.1"/>
    <property type="molecule type" value="Genomic_DNA"/>
</dbReference>
<evidence type="ECO:0000313" key="2">
    <source>
        <dbReference type="Proteomes" id="UP000269774"/>
    </source>
</evidence>
<keyword evidence="2" id="KW-1185">Reference proteome</keyword>
<proteinExistence type="predicted"/>
<organism evidence="1 2">
    <name type="scientific">Stutzerimonas zhaodongensis</name>
    <dbReference type="NCBI Taxonomy" id="1176257"/>
    <lineage>
        <taxon>Bacteria</taxon>
        <taxon>Pseudomonadati</taxon>
        <taxon>Pseudomonadota</taxon>
        <taxon>Gammaproteobacteria</taxon>
        <taxon>Pseudomonadales</taxon>
        <taxon>Pseudomonadaceae</taxon>
        <taxon>Stutzerimonas</taxon>
    </lineage>
</organism>
<comment type="caution">
    <text evidence="1">The sequence shown here is derived from an EMBL/GenBank/DDBJ whole genome shotgun (WGS) entry which is preliminary data.</text>
</comment>
<evidence type="ECO:0000313" key="1">
    <source>
        <dbReference type="EMBL" id="RMH90660.1"/>
    </source>
</evidence>
<gene>
    <name evidence="1" type="ORF">EA797_10010</name>
</gene>
<accession>A0A3M2HSL9</accession>
<reference evidence="1 2" key="1">
    <citation type="submission" date="2018-10" db="EMBL/GenBank/DDBJ databases">
        <title>Pseudomonas zhaodongensis NEAU-ST5-21(T) genome.</title>
        <authorList>
            <person name="Peng J."/>
            <person name="Liu Z.-P."/>
        </authorList>
    </citation>
    <scope>NUCLEOTIDE SEQUENCE [LARGE SCALE GENOMIC DNA]</scope>
    <source>
        <strain evidence="1 2">NEAU-ST5-21</strain>
    </source>
</reference>
<protein>
    <submittedName>
        <fullName evidence="1">Uncharacterized protein</fullName>
    </submittedName>
</protein>
<sequence length="126" mass="13611">MAVLPIFVLLAGCATSLQSSDYSRDYVSVTDAQGRQVLLPEACLGAPQVEVQLHETTKLAPGCANSFNLLQMVEQREDLQRGRTTGATLAAPVGRAAQYYLQGSEAELQRRRREAQEAMGDTGGLQ</sequence>
<dbReference type="AlphaFoldDB" id="A0A3M2HSL9"/>